<organism evidence="1 2">
    <name type="scientific">Halodesulfovibrio spirochaetisodalis</name>
    <dbReference type="NCBI Taxonomy" id="1560234"/>
    <lineage>
        <taxon>Bacteria</taxon>
        <taxon>Pseudomonadati</taxon>
        <taxon>Thermodesulfobacteriota</taxon>
        <taxon>Desulfovibrionia</taxon>
        <taxon>Desulfovibrionales</taxon>
        <taxon>Desulfovibrionaceae</taxon>
        <taxon>Halodesulfovibrio</taxon>
    </lineage>
</organism>
<evidence type="ECO:0008006" key="3">
    <source>
        <dbReference type="Google" id="ProtNLM"/>
    </source>
</evidence>
<dbReference type="OrthoDB" id="5470220at2"/>
<name>A0A1B7XJS5_9BACT</name>
<dbReference type="RefSeq" id="WP_066852791.1">
    <property type="nucleotide sequence ID" value="NZ_JXMS01000004.1"/>
</dbReference>
<keyword evidence="2" id="KW-1185">Reference proteome</keyword>
<evidence type="ECO:0000313" key="2">
    <source>
        <dbReference type="Proteomes" id="UP000091979"/>
    </source>
</evidence>
<reference evidence="1 2" key="1">
    <citation type="submission" date="2015-01" db="EMBL/GenBank/DDBJ databases">
        <title>Desulfovibrio sp. JC271 draft genome sequence.</title>
        <authorList>
            <person name="Shivani Y."/>
            <person name="Subhash Y."/>
            <person name="Sasikala C."/>
            <person name="Ramana C.V."/>
        </authorList>
    </citation>
    <scope>NUCLEOTIDE SEQUENCE [LARGE SCALE GENOMIC DNA]</scope>
    <source>
        <strain evidence="1 2">JC271</strain>
    </source>
</reference>
<dbReference type="EMBL" id="JXMS01000004">
    <property type="protein sequence ID" value="OBQ55755.1"/>
    <property type="molecule type" value="Genomic_DNA"/>
</dbReference>
<dbReference type="PATRIC" id="fig|1560234.3.peg.2639"/>
<sequence>MMKQKLLLIGIAFAAVLMVGSLAQARVAQSVWYESIPDGADEEGFSVRSKSAALQAAFANAVYDEALEIIDYDISDVRKEELHNFLTPRAKAYVTSYRELGSKQLPDGYGHEMSVEVSVNRPSLTSVIKRLGFFNTGAELVTYNPQYSGVQSETWDKLGRLHQLYGLRPDYNAPLVLVMNTVDGTWELSLQGAGTPISAQSKDLDEAWYQVWGEYFAQSKTPQPAGNTQHGVLQVRGWLFPDGVEAFDRVLREWVGSASDARLDGVVIQSDSVVARWVIKSKNIDRVLTKLSEYVNGRGLTYEFQPASE</sequence>
<dbReference type="AlphaFoldDB" id="A0A1B7XJS5"/>
<gene>
    <name evidence="1" type="ORF">SP90_03850</name>
</gene>
<proteinExistence type="predicted"/>
<dbReference type="Proteomes" id="UP000091979">
    <property type="component" value="Unassembled WGS sequence"/>
</dbReference>
<evidence type="ECO:0000313" key="1">
    <source>
        <dbReference type="EMBL" id="OBQ55755.1"/>
    </source>
</evidence>
<comment type="caution">
    <text evidence="1">The sequence shown here is derived from an EMBL/GenBank/DDBJ whole genome shotgun (WGS) entry which is preliminary data.</text>
</comment>
<accession>A0A1B7XJS5</accession>
<protein>
    <recommendedName>
        <fullName evidence="3">DUF2066 domain-containing protein</fullName>
    </recommendedName>
</protein>